<evidence type="ECO:0000313" key="1">
    <source>
        <dbReference type="EMBL" id="EMS33118.1"/>
    </source>
</evidence>
<dbReference type="AlphaFoldDB" id="M7XEZ1"/>
<evidence type="ECO:0000313" key="2">
    <source>
        <dbReference type="Proteomes" id="UP000010953"/>
    </source>
</evidence>
<comment type="caution">
    <text evidence="1">The sequence shown here is derived from an EMBL/GenBank/DDBJ whole genome shotgun (WGS) entry which is preliminary data.</text>
</comment>
<proteinExistence type="predicted"/>
<dbReference type="Proteomes" id="UP000010953">
    <property type="component" value="Unassembled WGS sequence"/>
</dbReference>
<organism evidence="1 2">
    <name type="scientific">Mariniradius saccharolyticus AK6</name>
    <dbReference type="NCBI Taxonomy" id="1239962"/>
    <lineage>
        <taxon>Bacteria</taxon>
        <taxon>Pseudomonadati</taxon>
        <taxon>Bacteroidota</taxon>
        <taxon>Cytophagia</taxon>
        <taxon>Cytophagales</taxon>
        <taxon>Cyclobacteriaceae</taxon>
        <taxon>Mariniradius</taxon>
    </lineage>
</organism>
<dbReference type="STRING" id="1239962.C943_00395"/>
<dbReference type="EMBL" id="AMZY02000010">
    <property type="protein sequence ID" value="EMS33118.1"/>
    <property type="molecule type" value="Genomic_DNA"/>
</dbReference>
<keyword evidence="2" id="KW-1185">Reference proteome</keyword>
<accession>M7XEZ1</accession>
<reference evidence="1" key="1">
    <citation type="submission" date="2013-01" db="EMBL/GenBank/DDBJ databases">
        <title>Genome assembly of Mariniradius saccharolyticus AK6.</title>
        <authorList>
            <person name="Vaidya B."/>
            <person name="Khatri I."/>
            <person name="Tanuku N.R.S."/>
            <person name="Subramanian S."/>
            <person name="Pinnaka A."/>
        </authorList>
    </citation>
    <scope>NUCLEOTIDE SEQUENCE [LARGE SCALE GENOMIC DNA]</scope>
    <source>
        <strain evidence="1">AK6</strain>
    </source>
</reference>
<gene>
    <name evidence="1" type="ORF">C943_00395</name>
</gene>
<sequence>MKVWTEMRREICLQWQVSETGDRRSIEIRLVAERQAIRKTQT</sequence>
<dbReference type="InParanoid" id="M7XEZ1"/>
<name>M7XEZ1_9BACT</name>
<protein>
    <submittedName>
        <fullName evidence="1">Uncharacterized protein</fullName>
    </submittedName>
</protein>